<protein>
    <submittedName>
        <fullName evidence="1">Uncharacterized protein</fullName>
    </submittedName>
</protein>
<dbReference type="SUPFAM" id="SSF140453">
    <property type="entry name" value="EsxAB dimer-like"/>
    <property type="match status" value="1"/>
</dbReference>
<dbReference type="EMBL" id="JAFCNB010000003">
    <property type="protein sequence ID" value="MBP2703603.1"/>
    <property type="molecule type" value="Genomic_DNA"/>
</dbReference>
<organism evidence="1 2">
    <name type="scientific">Microbispora oryzae</name>
    <dbReference type="NCBI Taxonomy" id="2806554"/>
    <lineage>
        <taxon>Bacteria</taxon>
        <taxon>Bacillati</taxon>
        <taxon>Actinomycetota</taxon>
        <taxon>Actinomycetes</taxon>
        <taxon>Streptosporangiales</taxon>
        <taxon>Streptosporangiaceae</taxon>
        <taxon>Microbispora</taxon>
    </lineage>
</organism>
<dbReference type="AlphaFoldDB" id="A0A941AIX7"/>
<evidence type="ECO:0000313" key="1">
    <source>
        <dbReference type="EMBL" id="MBP2703603.1"/>
    </source>
</evidence>
<comment type="caution">
    <text evidence="1">The sequence shown here is derived from an EMBL/GenBank/DDBJ whole genome shotgun (WGS) entry which is preliminary data.</text>
</comment>
<accession>A0A941AIX7</accession>
<gene>
    <name evidence="1" type="ORF">JOL79_07290</name>
</gene>
<dbReference type="Proteomes" id="UP000674234">
    <property type="component" value="Unassembled WGS sequence"/>
</dbReference>
<dbReference type="InterPro" id="IPR036689">
    <property type="entry name" value="ESAT-6-like_sf"/>
</dbReference>
<evidence type="ECO:0000313" key="2">
    <source>
        <dbReference type="Proteomes" id="UP000674234"/>
    </source>
</evidence>
<sequence length="100" mass="11119">MAQLVPNPLYVAVQQALRTVEPLVDEIERGIEGPYRDLHTGTVWSGAAAERFDAEFAHHRSRVRQVSDRVLADLRTALARTPPEVTEAEATAIRARYGLP</sequence>
<proteinExistence type="predicted"/>
<keyword evidence="2" id="KW-1185">Reference proteome</keyword>
<reference evidence="1" key="1">
    <citation type="submission" date="2021-02" db="EMBL/GenBank/DDBJ databases">
        <title>Draft genome sequence of Microbispora sp. RL4-1S isolated from rice leaves in Thailand.</title>
        <authorList>
            <person name="Muangham S."/>
            <person name="Duangmal K."/>
        </authorList>
    </citation>
    <scope>NUCLEOTIDE SEQUENCE</scope>
    <source>
        <strain evidence="1">RL4-1S</strain>
    </source>
</reference>
<name>A0A941AIX7_9ACTN</name>
<dbReference type="RefSeq" id="WP_210154904.1">
    <property type="nucleotide sequence ID" value="NZ_JAFCNB010000003.1"/>
</dbReference>